<dbReference type="EMBL" id="FNJH01000007">
    <property type="protein sequence ID" value="SDP73097.1"/>
    <property type="molecule type" value="Genomic_DNA"/>
</dbReference>
<organism evidence="1 2">
    <name type="scientific">Pseudomonas congelans</name>
    <dbReference type="NCBI Taxonomy" id="200452"/>
    <lineage>
        <taxon>Bacteria</taxon>
        <taxon>Pseudomonadati</taxon>
        <taxon>Pseudomonadota</taxon>
        <taxon>Gammaproteobacteria</taxon>
        <taxon>Pseudomonadales</taxon>
        <taxon>Pseudomonadaceae</taxon>
        <taxon>Pseudomonas</taxon>
    </lineage>
</organism>
<name>A0A1H0V3U2_9PSED</name>
<reference evidence="1 2" key="1">
    <citation type="submission" date="2016-10" db="EMBL/GenBank/DDBJ databases">
        <authorList>
            <person name="Varghese N."/>
            <person name="Submissions S."/>
        </authorList>
    </citation>
    <scope>NUCLEOTIDE SEQUENCE [LARGE SCALE GENOMIC DNA]</scope>
    <source>
        <strain evidence="1 2">DSM 14939</strain>
    </source>
</reference>
<evidence type="ECO:0000313" key="2">
    <source>
        <dbReference type="Proteomes" id="UP000183042"/>
    </source>
</evidence>
<dbReference type="Proteomes" id="UP000183042">
    <property type="component" value="Unassembled WGS sequence"/>
</dbReference>
<sequence>MPLDQQQQLNIIPDAGPTAGVLVPVIKRNGRSADARKRQSFINPYSLTRKPKVFICTQ</sequence>
<proteinExistence type="predicted"/>
<gene>
    <name evidence="1" type="ORF">SAMN05216596_107219</name>
</gene>
<accession>A0A1H0V3U2</accession>
<evidence type="ECO:0000313" key="1">
    <source>
        <dbReference type="EMBL" id="SDP73097.1"/>
    </source>
</evidence>
<comment type="caution">
    <text evidence="1">The sequence shown here is derived from an EMBL/GenBank/DDBJ whole genome shotgun (WGS) entry which is preliminary data.</text>
</comment>
<keyword evidence="2" id="KW-1185">Reference proteome</keyword>
<protein>
    <submittedName>
        <fullName evidence="1">Uncharacterized protein</fullName>
    </submittedName>
</protein>